<accession>A0ABP8E222</accession>
<protein>
    <recommendedName>
        <fullName evidence="3 9">Gluconokinase</fullName>
        <ecNumber evidence="3 9">2.7.1.12</ecNumber>
    </recommendedName>
</protein>
<evidence type="ECO:0000313" key="10">
    <source>
        <dbReference type="EMBL" id="GAA4266285.1"/>
    </source>
</evidence>
<sequence length="180" mass="19110">MTSSSLSAAFPAHPVLVVMGVSGVGKSTVAALLSERLGWDFAEGDTMHPTANVEKMAAGHPLDDTDRWPWLEIVASWIRQHEEAGEPGIITCSALKRSYRDVLRGPGVVFVHLAGPTDLIGDRLSKRVDHFMPPGLLDSQVATLEPLGADEAHVVVDAGRAPETEVDEILSELDLGAGVG</sequence>
<evidence type="ECO:0000256" key="4">
    <source>
        <dbReference type="ARBA" id="ARBA00022679"/>
    </source>
</evidence>
<keyword evidence="7 9" id="KW-0067">ATP-binding</keyword>
<dbReference type="InterPro" id="IPR027417">
    <property type="entry name" value="P-loop_NTPase"/>
</dbReference>
<evidence type="ECO:0000256" key="6">
    <source>
        <dbReference type="ARBA" id="ARBA00022777"/>
    </source>
</evidence>
<keyword evidence="4 9" id="KW-0808">Transferase</keyword>
<reference evidence="11" key="1">
    <citation type="journal article" date="2019" name="Int. J. Syst. Evol. Microbiol.">
        <title>The Global Catalogue of Microorganisms (GCM) 10K type strain sequencing project: providing services to taxonomists for standard genome sequencing and annotation.</title>
        <authorList>
            <consortium name="The Broad Institute Genomics Platform"/>
            <consortium name="The Broad Institute Genome Sequencing Center for Infectious Disease"/>
            <person name="Wu L."/>
            <person name="Ma J."/>
        </authorList>
    </citation>
    <scope>NUCLEOTIDE SEQUENCE [LARGE SCALE GENOMIC DNA]</scope>
    <source>
        <strain evidence="11">JCM 17442</strain>
    </source>
</reference>
<comment type="catalytic activity">
    <reaction evidence="8 9">
        <text>D-gluconate + ATP = 6-phospho-D-gluconate + ADP + H(+)</text>
        <dbReference type="Rhea" id="RHEA:19433"/>
        <dbReference type="ChEBI" id="CHEBI:15378"/>
        <dbReference type="ChEBI" id="CHEBI:18391"/>
        <dbReference type="ChEBI" id="CHEBI:30616"/>
        <dbReference type="ChEBI" id="CHEBI:58759"/>
        <dbReference type="ChEBI" id="CHEBI:456216"/>
        <dbReference type="EC" id="2.7.1.12"/>
    </reaction>
</comment>
<evidence type="ECO:0000256" key="1">
    <source>
        <dbReference type="ARBA" id="ARBA00004761"/>
    </source>
</evidence>
<dbReference type="Proteomes" id="UP001501594">
    <property type="component" value="Unassembled WGS sequence"/>
</dbReference>
<name>A0ABP8E222_9MICO</name>
<comment type="similarity">
    <text evidence="2 9">Belongs to the gluconokinase GntK/GntV family.</text>
</comment>
<dbReference type="EMBL" id="BAABAU010000001">
    <property type="protein sequence ID" value="GAA4266285.1"/>
    <property type="molecule type" value="Genomic_DNA"/>
</dbReference>
<keyword evidence="11" id="KW-1185">Reference proteome</keyword>
<evidence type="ECO:0000313" key="11">
    <source>
        <dbReference type="Proteomes" id="UP001501594"/>
    </source>
</evidence>
<evidence type="ECO:0000256" key="9">
    <source>
        <dbReference type="RuleBase" id="RU363066"/>
    </source>
</evidence>
<evidence type="ECO:0000256" key="7">
    <source>
        <dbReference type="ARBA" id="ARBA00022840"/>
    </source>
</evidence>
<comment type="pathway">
    <text evidence="1">Carbohydrate acid metabolism.</text>
</comment>
<dbReference type="EC" id="2.7.1.12" evidence="3 9"/>
<proteinExistence type="inferred from homology"/>
<dbReference type="Gene3D" id="3.40.50.300">
    <property type="entry name" value="P-loop containing nucleotide triphosphate hydrolases"/>
    <property type="match status" value="1"/>
</dbReference>
<evidence type="ECO:0000256" key="3">
    <source>
        <dbReference type="ARBA" id="ARBA00012054"/>
    </source>
</evidence>
<keyword evidence="5 9" id="KW-0547">Nucleotide-binding</keyword>
<comment type="caution">
    <text evidence="10">The sequence shown here is derived from an EMBL/GenBank/DDBJ whole genome shotgun (WGS) entry which is preliminary data.</text>
</comment>
<evidence type="ECO:0000256" key="8">
    <source>
        <dbReference type="ARBA" id="ARBA00048090"/>
    </source>
</evidence>
<evidence type="ECO:0000256" key="2">
    <source>
        <dbReference type="ARBA" id="ARBA00008420"/>
    </source>
</evidence>
<dbReference type="RefSeq" id="WP_344795367.1">
    <property type="nucleotide sequence ID" value="NZ_BAABAU010000001.1"/>
</dbReference>
<organism evidence="10 11">
    <name type="scientific">Frondihabitans peucedani</name>
    <dbReference type="NCBI Taxonomy" id="598626"/>
    <lineage>
        <taxon>Bacteria</taxon>
        <taxon>Bacillati</taxon>
        <taxon>Actinomycetota</taxon>
        <taxon>Actinomycetes</taxon>
        <taxon>Micrococcales</taxon>
        <taxon>Microbacteriaceae</taxon>
        <taxon>Frondihabitans</taxon>
    </lineage>
</organism>
<dbReference type="PANTHER" id="PTHR43442">
    <property type="entry name" value="GLUCONOKINASE-RELATED"/>
    <property type="match status" value="1"/>
</dbReference>
<dbReference type="InterPro" id="IPR006001">
    <property type="entry name" value="Therm_gnt_kin"/>
</dbReference>
<dbReference type="PANTHER" id="PTHR43442:SF3">
    <property type="entry name" value="GLUCONOKINASE-RELATED"/>
    <property type="match status" value="1"/>
</dbReference>
<gene>
    <name evidence="10" type="ORF">GCM10022256_18970</name>
</gene>
<dbReference type="Pfam" id="PF13671">
    <property type="entry name" value="AAA_33"/>
    <property type="match status" value="1"/>
</dbReference>
<keyword evidence="6 9" id="KW-0418">Kinase</keyword>
<dbReference type="NCBIfam" id="TIGR01313">
    <property type="entry name" value="therm_gnt_kin"/>
    <property type="match status" value="1"/>
</dbReference>
<evidence type="ECO:0000256" key="5">
    <source>
        <dbReference type="ARBA" id="ARBA00022741"/>
    </source>
</evidence>
<dbReference type="SUPFAM" id="SSF52540">
    <property type="entry name" value="P-loop containing nucleoside triphosphate hydrolases"/>
    <property type="match status" value="1"/>
</dbReference>
<dbReference type="CDD" id="cd02021">
    <property type="entry name" value="GntK"/>
    <property type="match status" value="1"/>
</dbReference>